<evidence type="ECO:0000259" key="5">
    <source>
        <dbReference type="Pfam" id="PF00582"/>
    </source>
</evidence>
<dbReference type="InterPro" id="IPR006016">
    <property type="entry name" value="UspA"/>
</dbReference>
<comment type="function">
    <text evidence="4">Required for resistance to DNA-damaging agents.</text>
</comment>
<sequence>MQAIGSILVVMNPSQSEELALKRAKLIAGVTQSRLHLLVCDKRGEHGQYLERVSQELTEDGYEVTSQQAWHESFYETIIKVQQAEGCGLVIKQHFPENPFKRALLTPDDWKLLRYCPSPVLIAKTKRPWTEGTVLVAVDVGNSSSEHKALHANLISSAYEVASIAKATMHIFSAHPSPMLSASDPTFQLRETIEARYREQCVNFVKEFELEDEQMHIKEGPADILIPEMAKQLDAVVTVIGTVARTGISGALIGNTAEVVLDAVETDVLILKPQSVVQHLEKQLEK</sequence>
<evidence type="ECO:0000313" key="7">
    <source>
        <dbReference type="Proteomes" id="UP001294570"/>
    </source>
</evidence>
<dbReference type="EMBL" id="JAXIVU010000004">
    <property type="protein sequence ID" value="MDY7218901.1"/>
    <property type="molecule type" value="Genomic_DNA"/>
</dbReference>
<comment type="caution">
    <text evidence="6">The sequence shown here is derived from an EMBL/GenBank/DDBJ whole genome shotgun (WGS) entry which is preliminary data.</text>
</comment>
<dbReference type="PANTHER" id="PTHR47892:SF1">
    <property type="entry name" value="UNIVERSAL STRESS PROTEIN E"/>
    <property type="match status" value="1"/>
</dbReference>
<evidence type="ECO:0000256" key="2">
    <source>
        <dbReference type="ARBA" id="ARBA00008791"/>
    </source>
</evidence>
<evidence type="ECO:0000256" key="1">
    <source>
        <dbReference type="ARBA" id="ARBA00004496"/>
    </source>
</evidence>
<accession>A0ABU5GPJ8</accession>
<dbReference type="PANTHER" id="PTHR47892">
    <property type="entry name" value="UNIVERSAL STRESS PROTEIN E"/>
    <property type="match status" value="1"/>
</dbReference>
<comment type="similarity">
    <text evidence="2">Belongs to the universal stress protein A family.</text>
</comment>
<keyword evidence="3" id="KW-0963">Cytoplasm</keyword>
<proteinExistence type="inferred from homology"/>
<evidence type="ECO:0000256" key="4">
    <source>
        <dbReference type="ARBA" id="ARBA00037131"/>
    </source>
</evidence>
<evidence type="ECO:0000313" key="6">
    <source>
        <dbReference type="EMBL" id="MDY7218901.1"/>
    </source>
</evidence>
<dbReference type="Pfam" id="PF00582">
    <property type="entry name" value="Usp"/>
    <property type="match status" value="1"/>
</dbReference>
<protein>
    <submittedName>
        <fullName evidence="6">Universal stress protein</fullName>
    </submittedName>
</protein>
<name>A0ABU5GPJ8_9GAMM</name>
<dbReference type="Gene3D" id="3.40.50.12370">
    <property type="match status" value="1"/>
</dbReference>
<dbReference type="RefSeq" id="WP_321552990.1">
    <property type="nucleotide sequence ID" value="NZ_JAXIVU010000004.1"/>
</dbReference>
<reference evidence="6 7" key="1">
    <citation type="submission" date="2023-12" db="EMBL/GenBank/DDBJ databases">
        <title>Denitrificimonas halotolerans sp. nov.,a novel species isolated from landfill leachate.</title>
        <authorList>
            <person name="Wang S."/>
        </authorList>
    </citation>
    <scope>NUCLEOTIDE SEQUENCE [LARGE SCALE GENOMIC DNA]</scope>
    <source>
        <strain evidence="6 7">JX-1</strain>
    </source>
</reference>
<keyword evidence="7" id="KW-1185">Reference proteome</keyword>
<dbReference type="SUPFAM" id="SSF52402">
    <property type="entry name" value="Adenine nucleotide alpha hydrolases-like"/>
    <property type="match status" value="2"/>
</dbReference>
<evidence type="ECO:0000256" key="3">
    <source>
        <dbReference type="ARBA" id="ARBA00022490"/>
    </source>
</evidence>
<gene>
    <name evidence="6" type="ORF">TOI97_04860</name>
</gene>
<dbReference type="Proteomes" id="UP001294570">
    <property type="component" value="Unassembled WGS sequence"/>
</dbReference>
<comment type="subcellular location">
    <subcellularLocation>
        <location evidence="1">Cytoplasm</location>
    </subcellularLocation>
</comment>
<organism evidence="6 7">
    <name type="scientific">Denitrificimonas halotolerans</name>
    <dbReference type="NCBI Taxonomy" id="3098930"/>
    <lineage>
        <taxon>Bacteria</taxon>
        <taxon>Pseudomonadati</taxon>
        <taxon>Pseudomonadota</taxon>
        <taxon>Gammaproteobacteria</taxon>
        <taxon>Pseudomonadales</taxon>
        <taxon>Pseudomonadaceae</taxon>
        <taxon>Denitrificimonas</taxon>
    </lineage>
</organism>
<feature type="domain" description="UspA" evidence="5">
    <location>
        <begin position="133"/>
        <end position="272"/>
    </location>
</feature>